<dbReference type="Pfam" id="PF00271">
    <property type="entry name" value="Helicase_C"/>
    <property type="match status" value="1"/>
</dbReference>
<evidence type="ECO:0000313" key="13">
    <source>
        <dbReference type="Proteomes" id="UP000308838"/>
    </source>
</evidence>
<dbReference type="GO" id="GO:0006355">
    <property type="term" value="P:regulation of DNA-templated transcription"/>
    <property type="evidence" value="ECO:0007669"/>
    <property type="project" value="UniProtKB-UniRule"/>
</dbReference>
<comment type="caution">
    <text evidence="12">The sequence shown here is derived from an EMBL/GenBank/DDBJ whole genome shotgun (WGS) entry which is preliminary data.</text>
</comment>
<dbReference type="HAMAP" id="MF_00969">
    <property type="entry name" value="TRCF"/>
    <property type="match status" value="1"/>
</dbReference>
<evidence type="ECO:0000256" key="2">
    <source>
        <dbReference type="ARBA" id="ARBA00022741"/>
    </source>
</evidence>
<keyword evidence="13" id="KW-1185">Reference proteome</keyword>
<evidence type="ECO:0000256" key="1">
    <source>
        <dbReference type="ARBA" id="ARBA00022490"/>
    </source>
</evidence>
<evidence type="ECO:0000259" key="10">
    <source>
        <dbReference type="PROSITE" id="PS51192"/>
    </source>
</evidence>
<dbReference type="PROSITE" id="PS51194">
    <property type="entry name" value="HELICASE_CTER"/>
    <property type="match status" value="1"/>
</dbReference>
<comment type="subcellular location">
    <subcellularLocation>
        <location evidence="9">Cytoplasm</location>
    </subcellularLocation>
</comment>
<dbReference type="Pfam" id="PF00270">
    <property type="entry name" value="DEAD"/>
    <property type="match status" value="1"/>
</dbReference>
<keyword evidence="2 9" id="KW-0547">Nucleotide-binding</keyword>
<dbReference type="Gene3D" id="3.30.2060.10">
    <property type="entry name" value="Penicillin-binding protein 1b domain"/>
    <property type="match status" value="1"/>
</dbReference>
<evidence type="ECO:0000313" key="12">
    <source>
        <dbReference type="EMBL" id="TKX31740.1"/>
    </source>
</evidence>
<accession>A0A4U7BNE8</accession>
<dbReference type="InterPro" id="IPR011545">
    <property type="entry name" value="DEAD/DEAH_box_helicase_dom"/>
</dbReference>
<dbReference type="GO" id="GO:0005524">
    <property type="term" value="F:ATP binding"/>
    <property type="evidence" value="ECO:0007669"/>
    <property type="project" value="UniProtKB-UniRule"/>
</dbReference>
<reference evidence="12 13" key="1">
    <citation type="submission" date="2018-05" db="EMBL/GenBank/DDBJ databases">
        <title>Novel Campyloabacter and Helicobacter Species and Strains.</title>
        <authorList>
            <person name="Mannion A.J."/>
            <person name="Shen Z."/>
            <person name="Fox J.G."/>
        </authorList>
    </citation>
    <scope>NUCLEOTIDE SEQUENCE [LARGE SCALE GENOMIC DNA]</scope>
    <source>
        <strain evidence="13">MIT17-664</strain>
    </source>
</reference>
<keyword evidence="1 9" id="KW-0963">Cytoplasm</keyword>
<feature type="domain" description="Helicase C-terminal" evidence="11">
    <location>
        <begin position="662"/>
        <end position="816"/>
    </location>
</feature>
<keyword evidence="8 9" id="KW-0234">DNA repair</keyword>
<comment type="function">
    <text evidence="9">Couples transcription and DNA repair by recognizing RNA polymerase (RNAP) stalled at DNA lesions. Mediates ATP-dependent release of RNAP and its truncated transcript from the DNA, and recruitment of nucleotide excision repair machinery to the damaged site.</text>
</comment>
<dbReference type="SUPFAM" id="SSF141259">
    <property type="entry name" value="CarD-like"/>
    <property type="match status" value="1"/>
</dbReference>
<evidence type="ECO:0000256" key="3">
    <source>
        <dbReference type="ARBA" id="ARBA00022763"/>
    </source>
</evidence>
<dbReference type="PROSITE" id="PS51192">
    <property type="entry name" value="HELICASE_ATP_BIND_1"/>
    <property type="match status" value="1"/>
</dbReference>
<organism evidence="12 13">
    <name type="scientific">Campylobacter estrildidarum</name>
    <dbReference type="NCBI Taxonomy" id="2510189"/>
    <lineage>
        <taxon>Bacteria</taxon>
        <taxon>Pseudomonadati</taxon>
        <taxon>Campylobacterota</taxon>
        <taxon>Epsilonproteobacteria</taxon>
        <taxon>Campylobacterales</taxon>
        <taxon>Campylobacteraceae</taxon>
        <taxon>Campylobacter</taxon>
    </lineage>
</organism>
<dbReference type="EC" id="3.6.4.-" evidence="9"/>
<dbReference type="SUPFAM" id="SSF143517">
    <property type="entry name" value="TRCF domain-like"/>
    <property type="match status" value="1"/>
</dbReference>
<dbReference type="InterPro" id="IPR004576">
    <property type="entry name" value="Mfd"/>
</dbReference>
<keyword evidence="5" id="KW-0347">Helicase</keyword>
<dbReference type="SMART" id="SM00490">
    <property type="entry name" value="HELICc"/>
    <property type="match status" value="1"/>
</dbReference>
<dbReference type="Pfam" id="PF03461">
    <property type="entry name" value="TRCF"/>
    <property type="match status" value="1"/>
</dbReference>
<keyword evidence="3 9" id="KW-0227">DNA damage</keyword>
<dbReference type="SUPFAM" id="SSF52540">
    <property type="entry name" value="P-loop containing nucleoside triphosphate hydrolases"/>
    <property type="match status" value="2"/>
</dbReference>
<dbReference type="Pfam" id="PF17757">
    <property type="entry name" value="UvrB_inter"/>
    <property type="match status" value="1"/>
</dbReference>
<dbReference type="InterPro" id="IPR001650">
    <property type="entry name" value="Helicase_C-like"/>
</dbReference>
<gene>
    <name evidence="9" type="primary">mfd</name>
    <name evidence="12" type="ORF">CQA69_01545</name>
</gene>
<dbReference type="RefSeq" id="WP_137620088.1">
    <property type="nucleotide sequence ID" value="NZ_NXLZ01000002.1"/>
</dbReference>
<dbReference type="SMART" id="SM01058">
    <property type="entry name" value="CarD_TRCF"/>
    <property type="match status" value="1"/>
</dbReference>
<keyword evidence="6 9" id="KW-0067">ATP-binding</keyword>
<dbReference type="Gene3D" id="3.40.50.11180">
    <property type="match status" value="1"/>
</dbReference>
<dbReference type="OrthoDB" id="9804325at2"/>
<dbReference type="Pfam" id="PF02559">
    <property type="entry name" value="CarD_TRCF_RID"/>
    <property type="match status" value="1"/>
</dbReference>
<dbReference type="InterPro" id="IPR047112">
    <property type="entry name" value="RecG/Mfd"/>
</dbReference>
<dbReference type="AlphaFoldDB" id="A0A4U7BNE8"/>
<dbReference type="EMBL" id="NXLZ01000002">
    <property type="protein sequence ID" value="TKX31740.1"/>
    <property type="molecule type" value="Genomic_DNA"/>
</dbReference>
<evidence type="ECO:0000256" key="8">
    <source>
        <dbReference type="ARBA" id="ARBA00023204"/>
    </source>
</evidence>
<name>A0A4U7BNE8_9BACT</name>
<dbReference type="GO" id="GO:0016787">
    <property type="term" value="F:hydrolase activity"/>
    <property type="evidence" value="ECO:0007669"/>
    <property type="project" value="UniProtKB-KW"/>
</dbReference>
<dbReference type="Gene3D" id="3.40.50.300">
    <property type="entry name" value="P-loop containing nucleotide triphosphate hydrolases"/>
    <property type="match status" value="2"/>
</dbReference>
<feature type="domain" description="Helicase ATP-binding" evidence="10">
    <location>
        <begin position="482"/>
        <end position="641"/>
    </location>
</feature>
<evidence type="ECO:0000256" key="7">
    <source>
        <dbReference type="ARBA" id="ARBA00023125"/>
    </source>
</evidence>
<sequence>MQASFFEYLQGSDVAQLILCEDDKEAFLLAQVSLFKGFKTFVLPDFRAEFGDDLRAFSKELFDLCKVLNAYHKEEKNKILISPLSTVLKKLPAKSHLKNYILSKNNVFKLDQFCDEISRLGYEFVDMVQDKGEVSIRGEIIDIFCINEDLPTRILLFNEEIESIRKFDLVTQKSIPIEYENLEICPFLTYFSDQNYENFKTNLENFKSDVLINDINSLGFWCIDDFYDYLELDFVSIKKFDEKEWQKDLAKINAKIIPEAKQYKDLESFYNKDFFNFHQNKKITILAKNEALFKALELTEFKNIYFEKSEFIVNLISDKELIASLNKKEKQKQKRRANLIIDELKQGDFIVHEDYGVGKFLGLEIISVAGAKKEFVSIEYQNSDKLLLPVENLYLIDKYLGASGSIPLLDRLGKTTFIKLKEKLKTKLLTIASQIVIMAAKRSLLKPKFIQVDYADQAYFVSKAGFSYTEDQVKVCEEILQDFRSGKVMDRLLSGDVGFGKTEVAMNAIYPVVKSGFSVFFFAPTTLLSHQHFKTLKKRFENFEIPIFKLDRFTNSKDKKILLQYLDQEKPCVVVGTHALLNLECKNLALVVIDEEHKFGVKQKEKLKEITQNSHLLSMSATPIPRSLNQALSSIKSYSVLQTPPEDRMDVRTFVKESDDVILKEAIARELRRGGQIFYIHNHIASIEQCKRHLLKLFKDLRILILHSKIDAKMQEEEMLKFENKEYDLLLSTSIVENGIDLANANTIIVEKSDRFGMADLHQLRGRVGRSNKQGYCYFLVENKDNITQDALKRLISLESNSFLGAGSVLAYHDLEIRGGGNLLGVDQSGHIEQIGLSLYLKMLEDELNSLTKKESFEEKKIDLKLNINAFLNSELIAEDRLRLELYRRLSKCKKINEIYEIEGEIEDRFGKLDVYTKQFLSLMMIKILALGKFKIISNFEQNIQFVNFNDEKEFIKARSKDDDDVIEAILTHLRKIDEK</sequence>
<dbReference type="InterPro" id="IPR027417">
    <property type="entry name" value="P-loop_NTPase"/>
</dbReference>
<dbReference type="Gene3D" id="2.40.10.170">
    <property type="match status" value="1"/>
</dbReference>
<evidence type="ECO:0000256" key="4">
    <source>
        <dbReference type="ARBA" id="ARBA00022801"/>
    </source>
</evidence>
<dbReference type="InterPro" id="IPR003711">
    <property type="entry name" value="CarD-like/TRCF_RID"/>
</dbReference>
<keyword evidence="7 9" id="KW-0238">DNA-binding</keyword>
<dbReference type="GO" id="GO:0005737">
    <property type="term" value="C:cytoplasm"/>
    <property type="evidence" value="ECO:0007669"/>
    <property type="project" value="UniProtKB-SubCell"/>
</dbReference>
<dbReference type="GO" id="GO:0000716">
    <property type="term" value="P:transcription-coupled nucleotide-excision repair, DNA damage recognition"/>
    <property type="evidence" value="ECO:0007669"/>
    <property type="project" value="UniProtKB-UniRule"/>
</dbReference>
<dbReference type="Proteomes" id="UP000308838">
    <property type="component" value="Unassembled WGS sequence"/>
</dbReference>
<dbReference type="InterPro" id="IPR036101">
    <property type="entry name" value="CarD-like/TRCF_RID_sf"/>
</dbReference>
<dbReference type="InterPro" id="IPR005118">
    <property type="entry name" value="TRCF_C"/>
</dbReference>
<keyword evidence="4 9" id="KW-0378">Hydrolase</keyword>
<evidence type="ECO:0000256" key="9">
    <source>
        <dbReference type="HAMAP-Rule" id="MF_00969"/>
    </source>
</evidence>
<dbReference type="InterPro" id="IPR037235">
    <property type="entry name" value="TRCF-like_C_D7"/>
</dbReference>
<dbReference type="Gene3D" id="3.90.1150.50">
    <property type="entry name" value="Transcription-repair-coupling factor, D7 domain"/>
    <property type="match status" value="1"/>
</dbReference>
<dbReference type="InterPro" id="IPR014001">
    <property type="entry name" value="Helicase_ATP-bd"/>
</dbReference>
<comment type="similarity">
    <text evidence="9">In the C-terminal section; belongs to the helicase family. RecG subfamily.</text>
</comment>
<dbReference type="SMART" id="SM00487">
    <property type="entry name" value="DEXDc"/>
    <property type="match status" value="1"/>
</dbReference>
<dbReference type="GO" id="GO:0003678">
    <property type="term" value="F:DNA helicase activity"/>
    <property type="evidence" value="ECO:0007669"/>
    <property type="project" value="TreeGrafter"/>
</dbReference>
<comment type="similarity">
    <text evidence="9">In the N-terminal section; belongs to the UvrB family.</text>
</comment>
<protein>
    <recommendedName>
        <fullName evidence="9">Transcription-repair-coupling factor</fullName>
        <shortName evidence="9">TRCF</shortName>
        <ecNumber evidence="9">3.6.4.-</ecNumber>
    </recommendedName>
</protein>
<proteinExistence type="inferred from homology"/>
<dbReference type="SMART" id="SM00982">
    <property type="entry name" value="TRCF"/>
    <property type="match status" value="1"/>
</dbReference>
<evidence type="ECO:0000256" key="6">
    <source>
        <dbReference type="ARBA" id="ARBA00022840"/>
    </source>
</evidence>
<dbReference type="GO" id="GO:0003684">
    <property type="term" value="F:damaged DNA binding"/>
    <property type="evidence" value="ECO:0007669"/>
    <property type="project" value="InterPro"/>
</dbReference>
<evidence type="ECO:0000256" key="5">
    <source>
        <dbReference type="ARBA" id="ARBA00022806"/>
    </source>
</evidence>
<dbReference type="InterPro" id="IPR041471">
    <property type="entry name" value="UvrB_inter"/>
</dbReference>
<dbReference type="PANTHER" id="PTHR47964">
    <property type="entry name" value="ATP-DEPENDENT DNA HELICASE HOMOLOG RECG, CHLOROPLASTIC"/>
    <property type="match status" value="1"/>
</dbReference>
<dbReference type="PANTHER" id="PTHR47964:SF1">
    <property type="entry name" value="ATP-DEPENDENT DNA HELICASE HOMOLOG RECG, CHLOROPLASTIC"/>
    <property type="match status" value="1"/>
</dbReference>
<evidence type="ECO:0000259" key="11">
    <source>
        <dbReference type="PROSITE" id="PS51194"/>
    </source>
</evidence>